<dbReference type="PANTHER" id="PTHR33908:SF11">
    <property type="entry name" value="MEMBRANE PROTEIN"/>
    <property type="match status" value="1"/>
</dbReference>
<evidence type="ECO:0000313" key="10">
    <source>
        <dbReference type="EMBL" id="CAG7644064.1"/>
    </source>
</evidence>
<keyword evidence="6 8" id="KW-1133">Transmembrane helix</keyword>
<evidence type="ECO:0000313" key="11">
    <source>
        <dbReference type="Proteomes" id="UP000730618"/>
    </source>
</evidence>
<evidence type="ECO:0000256" key="7">
    <source>
        <dbReference type="ARBA" id="ARBA00023136"/>
    </source>
</evidence>
<comment type="subcellular location">
    <subcellularLocation>
        <location evidence="1">Cell membrane</location>
        <topology evidence="1">Multi-pass membrane protein</topology>
    </subcellularLocation>
</comment>
<feature type="domain" description="Glycosyltransferase RgtA/B/C/D-like" evidence="9">
    <location>
        <begin position="98"/>
        <end position="244"/>
    </location>
</feature>
<organism evidence="10 11">
    <name type="scientific">Paenibacillus allorhizosphaerae</name>
    <dbReference type="NCBI Taxonomy" id="2849866"/>
    <lineage>
        <taxon>Bacteria</taxon>
        <taxon>Bacillati</taxon>
        <taxon>Bacillota</taxon>
        <taxon>Bacilli</taxon>
        <taxon>Bacillales</taxon>
        <taxon>Paenibacillaceae</taxon>
        <taxon>Paenibacillus</taxon>
    </lineage>
</organism>
<comment type="caution">
    <text evidence="10">The sequence shown here is derived from an EMBL/GenBank/DDBJ whole genome shotgun (WGS) entry which is preliminary data.</text>
</comment>
<feature type="transmembrane region" description="Helical" evidence="8">
    <location>
        <begin position="115"/>
        <end position="137"/>
    </location>
</feature>
<evidence type="ECO:0000256" key="4">
    <source>
        <dbReference type="ARBA" id="ARBA00022679"/>
    </source>
</evidence>
<keyword evidence="11" id="KW-1185">Reference proteome</keyword>
<name>A0ABM8VID2_9BACL</name>
<evidence type="ECO:0000256" key="5">
    <source>
        <dbReference type="ARBA" id="ARBA00022692"/>
    </source>
</evidence>
<keyword evidence="5 8" id="KW-0812">Transmembrane</keyword>
<dbReference type="Proteomes" id="UP000730618">
    <property type="component" value="Unassembled WGS sequence"/>
</dbReference>
<keyword evidence="7 8" id="KW-0472">Membrane</keyword>
<accession>A0ABM8VID2</accession>
<evidence type="ECO:0000256" key="8">
    <source>
        <dbReference type="SAM" id="Phobius"/>
    </source>
</evidence>
<evidence type="ECO:0000256" key="3">
    <source>
        <dbReference type="ARBA" id="ARBA00022676"/>
    </source>
</evidence>
<keyword evidence="4" id="KW-0808">Transferase</keyword>
<dbReference type="InterPro" id="IPR038731">
    <property type="entry name" value="RgtA/B/C-like"/>
</dbReference>
<evidence type="ECO:0000256" key="2">
    <source>
        <dbReference type="ARBA" id="ARBA00022475"/>
    </source>
</evidence>
<feature type="transmembrane region" description="Helical" evidence="8">
    <location>
        <begin position="157"/>
        <end position="180"/>
    </location>
</feature>
<sequence>MYERYKEYMRYVHQIYRKCMDVGYPLFLKYKDLEFLYIIPFLYLSLKVRLDYFFYLKSSDIGFPQSPDSQWYLDYARALMTSFKIGLHMDDILYLGYNLLLTLLLAVFKDPIAIIFIQVIVAGLSVILVYNIARMLFNRVTAVIASYFYAYSWDITLWSTYILSDSFFITLLLLSIYCLLKAIDTKKKKYTVLFVLISVLMLVFRPAGIMSVAFIMLYIAIIHRKTMTAFIVKYRLAIGGVVTAAVVACIFLFLNHKLDPLIESMQFNAKKVLYNIYANGWIYDRPSPYDYKYRPDYTINVLNSLILSFIINNWDHVLIIYAKRTVAFLGRWVWQTDLQSVNGIIKFAKQSLPTALFMTGTIAAIVNRLFRKASVVWLTIFAVFVFCIIFFIDGLYRYRAPAMPFMIIVAAYGADRGIRLVWIVAKIMMGKLSRYGRRKSTDCSSGIQ</sequence>
<gene>
    <name evidence="10" type="ORF">PAECIP111802_03146</name>
</gene>
<feature type="transmembrane region" description="Helical" evidence="8">
    <location>
        <begin position="92"/>
        <end position="108"/>
    </location>
</feature>
<dbReference type="PANTHER" id="PTHR33908">
    <property type="entry name" value="MANNOSYLTRANSFERASE YKCB-RELATED"/>
    <property type="match status" value="1"/>
</dbReference>
<reference evidence="10 11" key="1">
    <citation type="submission" date="2021-06" db="EMBL/GenBank/DDBJ databases">
        <authorList>
            <person name="Criscuolo A."/>
        </authorList>
    </citation>
    <scope>NUCLEOTIDE SEQUENCE [LARGE SCALE GENOMIC DNA]</scope>
    <source>
        <strain evidence="11">CIP 111802</strain>
    </source>
</reference>
<protein>
    <recommendedName>
        <fullName evidence="9">Glycosyltransferase RgtA/B/C/D-like domain-containing protein</fullName>
    </recommendedName>
</protein>
<dbReference type="Pfam" id="PF13231">
    <property type="entry name" value="PMT_2"/>
    <property type="match status" value="1"/>
</dbReference>
<dbReference type="InterPro" id="IPR050297">
    <property type="entry name" value="LipidA_mod_glycosyltrf_83"/>
</dbReference>
<feature type="transmembrane region" description="Helical" evidence="8">
    <location>
        <begin position="234"/>
        <end position="254"/>
    </location>
</feature>
<keyword evidence="2" id="KW-1003">Cell membrane</keyword>
<proteinExistence type="predicted"/>
<evidence type="ECO:0000256" key="1">
    <source>
        <dbReference type="ARBA" id="ARBA00004651"/>
    </source>
</evidence>
<dbReference type="EMBL" id="CAJVCE010000008">
    <property type="protein sequence ID" value="CAG7644064.1"/>
    <property type="molecule type" value="Genomic_DNA"/>
</dbReference>
<feature type="transmembrane region" description="Helical" evidence="8">
    <location>
        <begin position="375"/>
        <end position="396"/>
    </location>
</feature>
<evidence type="ECO:0000259" key="9">
    <source>
        <dbReference type="Pfam" id="PF13231"/>
    </source>
</evidence>
<feature type="transmembrane region" description="Helical" evidence="8">
    <location>
        <begin position="402"/>
        <end position="425"/>
    </location>
</feature>
<feature type="transmembrane region" description="Helical" evidence="8">
    <location>
        <begin position="192"/>
        <end position="222"/>
    </location>
</feature>
<evidence type="ECO:0000256" key="6">
    <source>
        <dbReference type="ARBA" id="ARBA00022989"/>
    </source>
</evidence>
<keyword evidence="3" id="KW-0328">Glycosyltransferase</keyword>